<feature type="non-terminal residue" evidence="1">
    <location>
        <position position="1"/>
    </location>
</feature>
<gene>
    <name evidence="1" type="ORF">R3P38DRAFT_1437659</name>
</gene>
<proteinExistence type="predicted"/>
<evidence type="ECO:0000313" key="2">
    <source>
        <dbReference type="Proteomes" id="UP001362999"/>
    </source>
</evidence>
<organism evidence="1 2">
    <name type="scientific">Favolaschia claudopus</name>
    <dbReference type="NCBI Taxonomy" id="2862362"/>
    <lineage>
        <taxon>Eukaryota</taxon>
        <taxon>Fungi</taxon>
        <taxon>Dikarya</taxon>
        <taxon>Basidiomycota</taxon>
        <taxon>Agaricomycotina</taxon>
        <taxon>Agaricomycetes</taxon>
        <taxon>Agaricomycetidae</taxon>
        <taxon>Agaricales</taxon>
        <taxon>Marasmiineae</taxon>
        <taxon>Mycenaceae</taxon>
        <taxon>Favolaschia</taxon>
    </lineage>
</organism>
<protein>
    <submittedName>
        <fullName evidence="1">Uncharacterized protein</fullName>
    </submittedName>
</protein>
<reference evidence="1 2" key="1">
    <citation type="journal article" date="2024" name="J Genomics">
        <title>Draft genome sequencing and assembly of Favolaschia claudopus CIRM-BRFM 2984 isolated from oak limbs.</title>
        <authorList>
            <person name="Navarro D."/>
            <person name="Drula E."/>
            <person name="Chaduli D."/>
            <person name="Cazenave R."/>
            <person name="Ahrendt S."/>
            <person name="Wang J."/>
            <person name="Lipzen A."/>
            <person name="Daum C."/>
            <person name="Barry K."/>
            <person name="Grigoriev I.V."/>
            <person name="Favel A."/>
            <person name="Rosso M.N."/>
            <person name="Martin F."/>
        </authorList>
    </citation>
    <scope>NUCLEOTIDE SEQUENCE [LARGE SCALE GENOMIC DNA]</scope>
    <source>
        <strain evidence="1 2">CIRM-BRFM 2984</strain>
    </source>
</reference>
<evidence type="ECO:0000313" key="1">
    <source>
        <dbReference type="EMBL" id="KAK7014657.1"/>
    </source>
</evidence>
<name>A0AAW0ANX9_9AGAR</name>
<comment type="caution">
    <text evidence="1">The sequence shown here is derived from an EMBL/GenBank/DDBJ whole genome shotgun (WGS) entry which is preliminary data.</text>
</comment>
<dbReference type="Proteomes" id="UP001362999">
    <property type="component" value="Unassembled WGS sequence"/>
</dbReference>
<accession>A0AAW0ANX9</accession>
<dbReference type="EMBL" id="JAWWNJ010000056">
    <property type="protein sequence ID" value="KAK7014657.1"/>
    <property type="molecule type" value="Genomic_DNA"/>
</dbReference>
<keyword evidence="2" id="KW-1185">Reference proteome</keyword>
<dbReference type="AlphaFoldDB" id="A0AAW0ANX9"/>
<sequence length="227" mass="25438">LDLSDSREEDKTGHYLAHYPGICALRPHLHGGITRGVRKAVENHLSLSFDLDDVQARALIPSEMSHWGKISFLDGGDKIRGAELVAHSEKNMTRDASYIKYSHQVDKNARRRRMPVVLERRVAYGQLLRTIEFFADLPTIVNDNGQVTQKPTTLLLAVVRPVKLQAQSKILGTPYYREGDVSPIEVIDVDDISCLVSRIPDHQPGPRKWALWERHDAMGVSASAGLD</sequence>